<comment type="similarity">
    <text evidence="1 6 7">Belongs to the EF-Ts family.</text>
</comment>
<dbReference type="PANTHER" id="PTHR11741:SF0">
    <property type="entry name" value="ELONGATION FACTOR TS, MITOCHONDRIAL"/>
    <property type="match status" value="1"/>
</dbReference>
<dbReference type="EMBL" id="DWWM01000057">
    <property type="protein sequence ID" value="HJC37321.1"/>
    <property type="molecule type" value="Genomic_DNA"/>
</dbReference>
<dbReference type="Pfam" id="PF00889">
    <property type="entry name" value="EF_TS"/>
    <property type="match status" value="1"/>
</dbReference>
<dbReference type="HAMAP" id="MF_00050">
    <property type="entry name" value="EF_Ts"/>
    <property type="match status" value="1"/>
</dbReference>
<dbReference type="PROSITE" id="PS01126">
    <property type="entry name" value="EF_TS_1"/>
    <property type="match status" value="1"/>
</dbReference>
<evidence type="ECO:0000256" key="2">
    <source>
        <dbReference type="ARBA" id="ARBA00016956"/>
    </source>
</evidence>
<dbReference type="AlphaFoldDB" id="A0A9D2SX25"/>
<dbReference type="InterPro" id="IPR018101">
    <property type="entry name" value="Transl_elong_Ts_CS"/>
</dbReference>
<proteinExistence type="inferred from homology"/>
<evidence type="ECO:0000259" key="9">
    <source>
        <dbReference type="Pfam" id="PF00889"/>
    </source>
</evidence>
<dbReference type="Proteomes" id="UP000823896">
    <property type="component" value="Unassembled WGS sequence"/>
</dbReference>
<evidence type="ECO:0000256" key="7">
    <source>
        <dbReference type="RuleBase" id="RU000642"/>
    </source>
</evidence>
<evidence type="ECO:0000256" key="1">
    <source>
        <dbReference type="ARBA" id="ARBA00005532"/>
    </source>
</evidence>
<dbReference type="PROSITE" id="PS01127">
    <property type="entry name" value="EF_TS_2"/>
    <property type="match status" value="1"/>
</dbReference>
<dbReference type="SUPFAM" id="SSF46934">
    <property type="entry name" value="UBA-like"/>
    <property type="match status" value="1"/>
</dbReference>
<evidence type="ECO:0000313" key="11">
    <source>
        <dbReference type="Proteomes" id="UP000823896"/>
    </source>
</evidence>
<dbReference type="InterPro" id="IPR014039">
    <property type="entry name" value="Transl_elong_EFTs/EF1B_dimer"/>
</dbReference>
<evidence type="ECO:0000256" key="3">
    <source>
        <dbReference type="ARBA" id="ARBA00022768"/>
    </source>
</evidence>
<dbReference type="Gene3D" id="1.10.8.10">
    <property type="entry name" value="DNA helicase RuvA subunit, C-terminal domain"/>
    <property type="match status" value="1"/>
</dbReference>
<dbReference type="CDD" id="cd14275">
    <property type="entry name" value="UBA_EF-Ts"/>
    <property type="match status" value="1"/>
</dbReference>
<protein>
    <recommendedName>
        <fullName evidence="2 6">Elongation factor Ts</fullName>
        <shortName evidence="6">EF-Ts</shortName>
    </recommendedName>
</protein>
<evidence type="ECO:0000313" key="10">
    <source>
        <dbReference type="EMBL" id="HJC37321.1"/>
    </source>
</evidence>
<dbReference type="PANTHER" id="PTHR11741">
    <property type="entry name" value="ELONGATION FACTOR TS"/>
    <property type="match status" value="1"/>
</dbReference>
<feature type="domain" description="Translation elongation factor EFTs/EF1B dimerisation" evidence="9">
    <location>
        <begin position="69"/>
        <end position="276"/>
    </location>
</feature>
<evidence type="ECO:0000256" key="5">
    <source>
        <dbReference type="ARBA" id="ARBA00025453"/>
    </source>
</evidence>
<keyword evidence="4 6" id="KW-0648">Protein biosynthesis</keyword>
<accession>A0A9D2SX25</accession>
<comment type="subcellular location">
    <subcellularLocation>
        <location evidence="6 8">Cytoplasm</location>
    </subcellularLocation>
</comment>
<dbReference type="Gene3D" id="3.30.479.20">
    <property type="entry name" value="Elongation factor Ts, dimerisation domain"/>
    <property type="match status" value="2"/>
</dbReference>
<dbReference type="Gene3D" id="1.10.286.20">
    <property type="match status" value="1"/>
</dbReference>
<dbReference type="FunFam" id="1.10.8.10:FF:000001">
    <property type="entry name" value="Elongation factor Ts"/>
    <property type="match status" value="1"/>
</dbReference>
<reference evidence="10" key="2">
    <citation type="submission" date="2021-04" db="EMBL/GenBank/DDBJ databases">
        <authorList>
            <person name="Gilroy R."/>
        </authorList>
    </citation>
    <scope>NUCLEOTIDE SEQUENCE</scope>
    <source>
        <strain evidence="10">CHK187-11901</strain>
    </source>
</reference>
<reference evidence="10" key="1">
    <citation type="journal article" date="2021" name="PeerJ">
        <title>Extensive microbial diversity within the chicken gut microbiome revealed by metagenomics and culture.</title>
        <authorList>
            <person name="Gilroy R."/>
            <person name="Ravi A."/>
            <person name="Getino M."/>
            <person name="Pursley I."/>
            <person name="Horton D.L."/>
            <person name="Alikhan N.F."/>
            <person name="Baker D."/>
            <person name="Gharbi K."/>
            <person name="Hall N."/>
            <person name="Watson M."/>
            <person name="Adriaenssens E.M."/>
            <person name="Foster-Nyarko E."/>
            <person name="Jarju S."/>
            <person name="Secka A."/>
            <person name="Antonio M."/>
            <person name="Oren A."/>
            <person name="Chaudhuri R.R."/>
            <person name="La Ragione R."/>
            <person name="Hildebrand F."/>
            <person name="Pallen M.J."/>
        </authorList>
    </citation>
    <scope>NUCLEOTIDE SEQUENCE</scope>
    <source>
        <strain evidence="10">CHK187-11901</strain>
    </source>
</reference>
<feature type="region of interest" description="Involved in Mg(2+) ion dislocation from EF-Tu" evidence="6">
    <location>
        <begin position="78"/>
        <end position="81"/>
    </location>
</feature>
<dbReference type="GO" id="GO:0003746">
    <property type="term" value="F:translation elongation factor activity"/>
    <property type="evidence" value="ECO:0007669"/>
    <property type="project" value="UniProtKB-UniRule"/>
</dbReference>
<dbReference type="GO" id="GO:0005737">
    <property type="term" value="C:cytoplasm"/>
    <property type="evidence" value="ECO:0007669"/>
    <property type="project" value="UniProtKB-SubCell"/>
</dbReference>
<comment type="function">
    <text evidence="5 6 7">Associates with the EF-Tu.GDP complex and induces the exchange of GDP to GTP. It remains bound to the aminoacyl-tRNA.EF-Tu.GTP complex up to the GTP hydrolysis stage on the ribosome.</text>
</comment>
<sequence length="295" mass="32292">MITASLVKELREKTGAGMMDCKKALTECDGDISKAIDWLREKGIAKAAKKSGRIAAEGLSRVAVDGNVGVIFEVNSETDFVAKNDQFLTVLDTIQKVLIEKRPADLAAALACESEQGTLEEVITNATATIGEKITLRRFAIVEKGDDEFFGAYMHMGGKISVLAKLSGKEDAAVAKNIAMQIASMSPAYITRDEIPADVVEHERGVQMNIMKEDPKMAGKSEDMLAKIIEGKISKHFKDQCLMDQEFFLNPDQKVSAFLKQNAASVDSFIRYAVGEGIEKKEENFVEEVMSQIKG</sequence>
<comment type="caution">
    <text evidence="10">The sequence shown here is derived from an EMBL/GenBank/DDBJ whole genome shotgun (WGS) entry which is preliminary data.</text>
</comment>
<evidence type="ECO:0000256" key="8">
    <source>
        <dbReference type="RuleBase" id="RU000643"/>
    </source>
</evidence>
<evidence type="ECO:0000256" key="4">
    <source>
        <dbReference type="ARBA" id="ARBA00022917"/>
    </source>
</evidence>
<evidence type="ECO:0000256" key="6">
    <source>
        <dbReference type="HAMAP-Rule" id="MF_00050"/>
    </source>
</evidence>
<dbReference type="InterPro" id="IPR036402">
    <property type="entry name" value="EF-Ts_dimer_sf"/>
</dbReference>
<name>A0A9D2SX25_9FIRM</name>
<keyword evidence="3 6" id="KW-0251">Elongation factor</keyword>
<dbReference type="SUPFAM" id="SSF54713">
    <property type="entry name" value="Elongation factor Ts (EF-Ts), dimerisation domain"/>
    <property type="match status" value="2"/>
</dbReference>
<dbReference type="InterPro" id="IPR001816">
    <property type="entry name" value="Transl_elong_EFTs/EF1B"/>
</dbReference>
<organism evidence="10 11">
    <name type="scientific">Candidatus Merdibacter merdavium</name>
    <dbReference type="NCBI Taxonomy" id="2838692"/>
    <lineage>
        <taxon>Bacteria</taxon>
        <taxon>Bacillati</taxon>
        <taxon>Bacillota</taxon>
        <taxon>Erysipelotrichia</taxon>
        <taxon>Erysipelotrichales</taxon>
        <taxon>Erysipelotrichaceae</taxon>
        <taxon>Merdibacter</taxon>
    </lineage>
</organism>
<dbReference type="NCBIfam" id="TIGR00116">
    <property type="entry name" value="tsf"/>
    <property type="match status" value="1"/>
</dbReference>
<keyword evidence="6" id="KW-0963">Cytoplasm</keyword>
<gene>
    <name evidence="6 10" type="primary">tsf</name>
    <name evidence="10" type="ORF">H9702_09380</name>
</gene>
<dbReference type="InterPro" id="IPR009060">
    <property type="entry name" value="UBA-like_sf"/>
</dbReference>